<dbReference type="EMBL" id="UINC01126057">
    <property type="protein sequence ID" value="SVD04301.1"/>
    <property type="molecule type" value="Genomic_DNA"/>
</dbReference>
<reference evidence="1" key="1">
    <citation type="submission" date="2018-05" db="EMBL/GenBank/DDBJ databases">
        <authorList>
            <person name="Lanie J.A."/>
            <person name="Ng W.-L."/>
            <person name="Kazmierczak K.M."/>
            <person name="Andrzejewski T.M."/>
            <person name="Davidsen T.M."/>
            <person name="Wayne K.J."/>
            <person name="Tettelin H."/>
            <person name="Glass J.I."/>
            <person name="Rusch D."/>
            <person name="Podicherti R."/>
            <person name="Tsui H.-C.T."/>
            <person name="Winkler M.E."/>
        </authorList>
    </citation>
    <scope>NUCLEOTIDE SEQUENCE</scope>
</reference>
<protein>
    <submittedName>
        <fullName evidence="1">Uncharacterized protein</fullName>
    </submittedName>
</protein>
<proteinExistence type="predicted"/>
<feature type="non-terminal residue" evidence="1">
    <location>
        <position position="41"/>
    </location>
</feature>
<gene>
    <name evidence="1" type="ORF">METZ01_LOCUS357155</name>
</gene>
<dbReference type="AlphaFoldDB" id="A0A382S5Y3"/>
<name>A0A382S5Y3_9ZZZZ</name>
<accession>A0A382S5Y3</accession>
<feature type="non-terminal residue" evidence="1">
    <location>
        <position position="1"/>
    </location>
</feature>
<organism evidence="1">
    <name type="scientific">marine metagenome</name>
    <dbReference type="NCBI Taxonomy" id="408172"/>
    <lineage>
        <taxon>unclassified sequences</taxon>
        <taxon>metagenomes</taxon>
        <taxon>ecological metagenomes</taxon>
    </lineage>
</organism>
<sequence length="41" mass="4807">MAGCRWPMNCDWCARGSIFSMTRSAIGFWEARRPRSGVWLR</sequence>
<evidence type="ECO:0000313" key="1">
    <source>
        <dbReference type="EMBL" id="SVD04301.1"/>
    </source>
</evidence>